<sequence length="537" mass="58291">MKTISRYIMTLALLLTAVGGAWAQGEFSSDPYTSTTELNDVSVTSSMTLTIKEGVIVTVNSGLTIEDGVTLTLTGGGRLSVYGKSGNWGRDAFYEEGNRIIEATAGGDGNPAIILNDNAKIVIDNGEIYAEGGQAGRGGEDATAGINKPDGAEGKAFSRFPTIDGATLYYKSSNEWFKYTSGDQTLYREMKALPPTFEVTLNDPKTEASFEMPTYDVNFSYELVRDMQDETNPVAFSGLPSSGKIIVKKGSDGKYQPAEALTIQLIDTLAAAEAQNIIAADGITIKVLVGAENGQGAIDYDHDNPITLEDFLADMKPGYYWIKAEPTDENSPYDGTVYSQEFLVSNGYELTIAAGEYATFYHNEKLYVEDEDAVLYTIANVTATEAQLSDAIKVAPAETPLLVYNKSEESKTFLLIPTTENADEVTPAKEFKGSLTEGEIPASSAVTDYYALNGKAFVWVKYAIEIGANKCWLQIGDQPAAARAMTRSITGGGDTTNMDDVRWQMEDGNYYDLNGRKVEKPNRKGIYIKNGQKVIVR</sequence>
<dbReference type="Proteomes" id="UP000763088">
    <property type="component" value="Unassembled WGS sequence"/>
</dbReference>
<feature type="signal peptide" evidence="1">
    <location>
        <begin position="1"/>
        <end position="23"/>
    </location>
</feature>
<feature type="chain" id="PRO_5037288329" evidence="1">
    <location>
        <begin position="24"/>
        <end position="537"/>
    </location>
</feature>
<gene>
    <name evidence="2" type="ORF">E7102_07790</name>
</gene>
<evidence type="ECO:0000313" key="2">
    <source>
        <dbReference type="EMBL" id="MBE6266354.1"/>
    </source>
</evidence>
<name>A0A928BSD4_XYLRU</name>
<accession>A0A928BSD4</accession>
<reference evidence="2" key="1">
    <citation type="submission" date="2019-04" db="EMBL/GenBank/DDBJ databases">
        <title>Evolution of Biomass-Degrading Anaerobic Consortia Revealed by Metagenomics.</title>
        <authorList>
            <person name="Peng X."/>
        </authorList>
    </citation>
    <scope>NUCLEOTIDE SEQUENCE</scope>
    <source>
        <strain evidence="2">SIG141</strain>
    </source>
</reference>
<evidence type="ECO:0000313" key="3">
    <source>
        <dbReference type="Proteomes" id="UP000763088"/>
    </source>
</evidence>
<organism evidence="2 3">
    <name type="scientific">Xylanibacter ruminicola</name>
    <name type="common">Prevotella ruminicola</name>
    <dbReference type="NCBI Taxonomy" id="839"/>
    <lineage>
        <taxon>Bacteria</taxon>
        <taxon>Pseudomonadati</taxon>
        <taxon>Bacteroidota</taxon>
        <taxon>Bacteroidia</taxon>
        <taxon>Bacteroidales</taxon>
        <taxon>Prevotellaceae</taxon>
        <taxon>Xylanibacter</taxon>
    </lineage>
</organism>
<protein>
    <submittedName>
        <fullName evidence="2">Uncharacterized protein</fullName>
    </submittedName>
</protein>
<dbReference type="EMBL" id="SUYD01000008">
    <property type="protein sequence ID" value="MBE6266354.1"/>
    <property type="molecule type" value="Genomic_DNA"/>
</dbReference>
<comment type="caution">
    <text evidence="2">The sequence shown here is derived from an EMBL/GenBank/DDBJ whole genome shotgun (WGS) entry which is preliminary data.</text>
</comment>
<keyword evidence="1" id="KW-0732">Signal</keyword>
<proteinExistence type="predicted"/>
<dbReference type="AlphaFoldDB" id="A0A928BSD4"/>
<evidence type="ECO:0000256" key="1">
    <source>
        <dbReference type="SAM" id="SignalP"/>
    </source>
</evidence>